<evidence type="ECO:0000313" key="3">
    <source>
        <dbReference type="EMBL" id="CAB4210293.1"/>
    </source>
</evidence>
<feature type="compositionally biased region" description="Basic and acidic residues" evidence="1">
    <location>
        <begin position="204"/>
        <end position="218"/>
    </location>
</feature>
<dbReference type="EMBL" id="LR797265">
    <property type="protein sequence ID" value="CAB4197831.1"/>
    <property type="molecule type" value="Genomic_DNA"/>
</dbReference>
<evidence type="ECO:0000313" key="2">
    <source>
        <dbReference type="EMBL" id="CAB4197831.1"/>
    </source>
</evidence>
<sequence>MPRSLTMLVHGLSKVGKTWLGDTAPAPRLVFDAEGGNNFTASRKVLWNPALSAPPEADGTWDTCIIQVTDFQTVSSGYQWLASGLHPFKSVIIDSISEVQQRCVDSIAGTEQMKMQNWGDLLRQMSDLVRKFRDLTMHPVNPMEAIVIIAMTKTSDGRSAPYVQGQLATTLPYYIDVTGYFYTQQGETGLERKLLVAPHPEYEAGDRTGRLGDRDADGRPTGVVSNPNIESMLEQIYGPRANDAAIAPAATSVRGNNKGDKPS</sequence>
<protein>
    <submittedName>
        <fullName evidence="2">AAA domain containing protein</fullName>
    </submittedName>
</protein>
<organism evidence="2">
    <name type="scientific">uncultured Caudovirales phage</name>
    <dbReference type="NCBI Taxonomy" id="2100421"/>
    <lineage>
        <taxon>Viruses</taxon>
        <taxon>Duplodnaviria</taxon>
        <taxon>Heunggongvirae</taxon>
        <taxon>Uroviricota</taxon>
        <taxon>Caudoviricetes</taxon>
        <taxon>Peduoviridae</taxon>
        <taxon>Maltschvirus</taxon>
        <taxon>Maltschvirus maltsch</taxon>
    </lineage>
</organism>
<dbReference type="EMBL" id="LR798370">
    <property type="protein sequence ID" value="CAB5227310.1"/>
    <property type="molecule type" value="Genomic_DNA"/>
</dbReference>
<feature type="region of interest" description="Disordered" evidence="1">
    <location>
        <begin position="204"/>
        <end position="226"/>
    </location>
</feature>
<gene>
    <name evidence="2" type="ORF">UFOVP1306_35</name>
    <name evidence="3" type="ORF">UFOVP1422_37</name>
    <name evidence="4" type="ORF">UFOVP1519_29</name>
</gene>
<reference evidence="2" key="1">
    <citation type="submission" date="2020-05" db="EMBL/GenBank/DDBJ databases">
        <authorList>
            <person name="Chiriac C."/>
            <person name="Salcher M."/>
            <person name="Ghai R."/>
            <person name="Kavagutti S V."/>
        </authorList>
    </citation>
    <scope>NUCLEOTIDE SEQUENCE</scope>
</reference>
<proteinExistence type="predicted"/>
<accession>A0A6J5RW51</accession>
<dbReference type="EMBL" id="LR797368">
    <property type="protein sequence ID" value="CAB4210293.1"/>
    <property type="molecule type" value="Genomic_DNA"/>
</dbReference>
<evidence type="ECO:0000313" key="4">
    <source>
        <dbReference type="EMBL" id="CAB5227310.1"/>
    </source>
</evidence>
<name>A0A6J5RW51_9CAUD</name>
<dbReference type="Pfam" id="PF13479">
    <property type="entry name" value="AAA_24"/>
    <property type="match status" value="1"/>
</dbReference>
<evidence type="ECO:0000256" key="1">
    <source>
        <dbReference type="SAM" id="MobiDB-lite"/>
    </source>
</evidence>